<protein>
    <recommendedName>
        <fullName evidence="4">Secreted protein</fullName>
    </recommendedName>
</protein>
<feature type="chain" id="PRO_5039927657" description="Secreted protein" evidence="1">
    <location>
        <begin position="16"/>
        <end position="63"/>
    </location>
</feature>
<dbReference type="AlphaFoldDB" id="A0A9K3EIL8"/>
<keyword evidence="3" id="KW-1185">Reference proteome</keyword>
<evidence type="ECO:0000313" key="2">
    <source>
        <dbReference type="EMBL" id="KAF5773897.1"/>
    </source>
</evidence>
<keyword evidence="1" id="KW-0732">Signal</keyword>
<sequence>MVLLFTDDLIRVVLCCAVPSISVNCFDDDACIVLLRGTSFGAPMLMGVNHKLFWLDLFLLLSP</sequence>
<reference evidence="2" key="1">
    <citation type="journal article" date="2017" name="Nature">
        <title>The sunflower genome provides insights into oil metabolism, flowering and Asterid evolution.</title>
        <authorList>
            <person name="Badouin H."/>
            <person name="Gouzy J."/>
            <person name="Grassa C.J."/>
            <person name="Murat F."/>
            <person name="Staton S.E."/>
            <person name="Cottret L."/>
            <person name="Lelandais-Briere C."/>
            <person name="Owens G.L."/>
            <person name="Carrere S."/>
            <person name="Mayjonade B."/>
            <person name="Legrand L."/>
            <person name="Gill N."/>
            <person name="Kane N.C."/>
            <person name="Bowers J.E."/>
            <person name="Hubner S."/>
            <person name="Bellec A."/>
            <person name="Berard A."/>
            <person name="Berges H."/>
            <person name="Blanchet N."/>
            <person name="Boniface M.C."/>
            <person name="Brunel D."/>
            <person name="Catrice O."/>
            <person name="Chaidir N."/>
            <person name="Claudel C."/>
            <person name="Donnadieu C."/>
            <person name="Faraut T."/>
            <person name="Fievet G."/>
            <person name="Helmstetter N."/>
            <person name="King M."/>
            <person name="Knapp S.J."/>
            <person name="Lai Z."/>
            <person name="Le Paslier M.C."/>
            <person name="Lippi Y."/>
            <person name="Lorenzon L."/>
            <person name="Mandel J.R."/>
            <person name="Marage G."/>
            <person name="Marchand G."/>
            <person name="Marquand E."/>
            <person name="Bret-Mestries E."/>
            <person name="Morien E."/>
            <person name="Nambeesan S."/>
            <person name="Nguyen T."/>
            <person name="Pegot-Espagnet P."/>
            <person name="Pouilly N."/>
            <person name="Raftis F."/>
            <person name="Sallet E."/>
            <person name="Schiex T."/>
            <person name="Thomas J."/>
            <person name="Vandecasteele C."/>
            <person name="Vares D."/>
            <person name="Vear F."/>
            <person name="Vautrin S."/>
            <person name="Crespi M."/>
            <person name="Mangin B."/>
            <person name="Burke J.M."/>
            <person name="Salse J."/>
            <person name="Munos S."/>
            <person name="Vincourt P."/>
            <person name="Rieseberg L.H."/>
            <person name="Langlade N.B."/>
        </authorList>
    </citation>
    <scope>NUCLEOTIDE SEQUENCE</scope>
    <source>
        <tissue evidence="2">Leaves</tissue>
    </source>
</reference>
<feature type="signal peptide" evidence="1">
    <location>
        <begin position="1"/>
        <end position="15"/>
    </location>
</feature>
<proteinExistence type="predicted"/>
<name>A0A9K3EIL8_HELAN</name>
<evidence type="ECO:0008006" key="4">
    <source>
        <dbReference type="Google" id="ProtNLM"/>
    </source>
</evidence>
<dbReference type="EMBL" id="MNCJ02000328">
    <property type="protein sequence ID" value="KAF5773897.1"/>
    <property type="molecule type" value="Genomic_DNA"/>
</dbReference>
<comment type="caution">
    <text evidence="2">The sequence shown here is derived from an EMBL/GenBank/DDBJ whole genome shotgun (WGS) entry which is preliminary data.</text>
</comment>
<evidence type="ECO:0000256" key="1">
    <source>
        <dbReference type="SAM" id="SignalP"/>
    </source>
</evidence>
<organism evidence="2 3">
    <name type="scientific">Helianthus annuus</name>
    <name type="common">Common sunflower</name>
    <dbReference type="NCBI Taxonomy" id="4232"/>
    <lineage>
        <taxon>Eukaryota</taxon>
        <taxon>Viridiplantae</taxon>
        <taxon>Streptophyta</taxon>
        <taxon>Embryophyta</taxon>
        <taxon>Tracheophyta</taxon>
        <taxon>Spermatophyta</taxon>
        <taxon>Magnoliopsida</taxon>
        <taxon>eudicotyledons</taxon>
        <taxon>Gunneridae</taxon>
        <taxon>Pentapetalae</taxon>
        <taxon>asterids</taxon>
        <taxon>campanulids</taxon>
        <taxon>Asterales</taxon>
        <taxon>Asteraceae</taxon>
        <taxon>Asteroideae</taxon>
        <taxon>Heliantheae alliance</taxon>
        <taxon>Heliantheae</taxon>
        <taxon>Helianthus</taxon>
    </lineage>
</organism>
<dbReference type="Proteomes" id="UP000215914">
    <property type="component" value="Unassembled WGS sequence"/>
</dbReference>
<dbReference type="Gramene" id="mRNA:HanXRQr2_Chr13g0593911">
    <property type="protein sequence ID" value="CDS:HanXRQr2_Chr13g0593911.1"/>
    <property type="gene ID" value="HanXRQr2_Chr13g0593911"/>
</dbReference>
<accession>A0A9K3EIL8</accession>
<evidence type="ECO:0000313" key="3">
    <source>
        <dbReference type="Proteomes" id="UP000215914"/>
    </source>
</evidence>
<gene>
    <name evidence="2" type="ORF">HanXRQr2_Chr13g0593911</name>
</gene>
<reference evidence="2" key="2">
    <citation type="submission" date="2020-06" db="EMBL/GenBank/DDBJ databases">
        <title>Helianthus annuus Genome sequencing and assembly Release 2.</title>
        <authorList>
            <person name="Gouzy J."/>
            <person name="Langlade N."/>
            <person name="Munos S."/>
        </authorList>
    </citation>
    <scope>NUCLEOTIDE SEQUENCE</scope>
    <source>
        <tissue evidence="2">Leaves</tissue>
    </source>
</reference>